<proteinExistence type="predicted"/>
<dbReference type="SUPFAM" id="SSF52058">
    <property type="entry name" value="L domain-like"/>
    <property type="match status" value="1"/>
</dbReference>
<organism evidence="1 2">
    <name type="scientific">Drosophila kikkawai</name>
    <name type="common">Fruit fly</name>
    <dbReference type="NCBI Taxonomy" id="30033"/>
    <lineage>
        <taxon>Eukaryota</taxon>
        <taxon>Metazoa</taxon>
        <taxon>Ecdysozoa</taxon>
        <taxon>Arthropoda</taxon>
        <taxon>Hexapoda</taxon>
        <taxon>Insecta</taxon>
        <taxon>Pterygota</taxon>
        <taxon>Neoptera</taxon>
        <taxon>Endopterygota</taxon>
        <taxon>Diptera</taxon>
        <taxon>Brachycera</taxon>
        <taxon>Muscomorpha</taxon>
        <taxon>Ephydroidea</taxon>
        <taxon>Drosophilidae</taxon>
        <taxon>Drosophila</taxon>
        <taxon>Sophophora</taxon>
    </lineage>
</organism>
<reference evidence="2" key="1">
    <citation type="submission" date="2025-08" db="UniProtKB">
        <authorList>
            <consortium name="RefSeq"/>
        </authorList>
    </citation>
    <scope>IDENTIFICATION</scope>
    <source>
        <strain evidence="2">14028-0561.14</strain>
        <tissue evidence="2">Whole fly</tissue>
    </source>
</reference>
<evidence type="ECO:0000313" key="2">
    <source>
        <dbReference type="RefSeq" id="XP_017036819.1"/>
    </source>
</evidence>
<dbReference type="Proteomes" id="UP001652661">
    <property type="component" value="Chromosome 3R"/>
</dbReference>
<keyword evidence="1" id="KW-1185">Reference proteome</keyword>
<dbReference type="AlphaFoldDB" id="A0A6P4JQC3"/>
<dbReference type="Pfam" id="PF00560">
    <property type="entry name" value="LRR_1"/>
    <property type="match status" value="1"/>
</dbReference>
<evidence type="ECO:0000313" key="1">
    <source>
        <dbReference type="Proteomes" id="UP001652661"/>
    </source>
</evidence>
<name>A0A6P4JQC3_DROKI</name>
<dbReference type="PANTHER" id="PTHR46282:SF2">
    <property type="entry name" value="LEUCINE-RICH MELANOCYTE DIFFERENTIATION-ASSOCIATED PROTEIN"/>
    <property type="match status" value="1"/>
</dbReference>
<dbReference type="Gene3D" id="3.80.10.10">
    <property type="entry name" value="Ribonuclease Inhibitor"/>
    <property type="match status" value="1"/>
</dbReference>
<dbReference type="RefSeq" id="XP_017036819.1">
    <property type="nucleotide sequence ID" value="XM_017181330.2"/>
</dbReference>
<dbReference type="OrthoDB" id="272149at2759"/>
<dbReference type="InterPro" id="IPR001611">
    <property type="entry name" value="Leu-rich_rpt"/>
</dbReference>
<dbReference type="InterPro" id="IPR043313">
    <property type="entry name" value="LRMDA"/>
</dbReference>
<dbReference type="GeneID" id="108084933"/>
<dbReference type="InterPro" id="IPR032675">
    <property type="entry name" value="LRR_dom_sf"/>
</dbReference>
<protein>
    <submittedName>
        <fullName evidence="2">Leucine-rich melanocyte differentiation-associated protein</fullName>
    </submittedName>
</protein>
<gene>
    <name evidence="2" type="primary">LOC108084933</name>
</gene>
<dbReference type="PANTHER" id="PTHR46282">
    <property type="entry name" value="LEUCINE-RICH MELANOCYTE DIFFERENTIATION-ASSOCIATED PROTEIN"/>
    <property type="match status" value="1"/>
</dbReference>
<accession>A0A6P4JQC3</accession>
<sequence length="188" mass="22148">MEYPRVMQTPGDSDSQLILVLQNLRTLPEELVKSHADHVVQLDLSYNSLKDLSWLAEFEQLRHLVLDSNRMHEAHLRTLTRPMPQVEVLMLNKNEFSDLPTTMRLIRRFFPNLEYLSLHGNPICPDGLELQPFSSYLRYDYEYYSNYIAQSLSKLKFLDHGLVQRTYQYESFPLKSYAGRQLVKTTSF</sequence>